<dbReference type="Pfam" id="PF00884">
    <property type="entry name" value="Sulfatase"/>
    <property type="match status" value="1"/>
</dbReference>
<evidence type="ECO:0000313" key="6">
    <source>
        <dbReference type="Proteomes" id="UP000077667"/>
    </source>
</evidence>
<dbReference type="OrthoDB" id="9764377at2"/>
<dbReference type="SUPFAM" id="SSF53649">
    <property type="entry name" value="Alkaline phosphatase-like"/>
    <property type="match status" value="1"/>
</dbReference>
<evidence type="ECO:0000313" key="5">
    <source>
        <dbReference type="EMBL" id="ANH81510.1"/>
    </source>
</evidence>
<dbReference type="CDD" id="cd16143">
    <property type="entry name" value="ARS_like"/>
    <property type="match status" value="1"/>
</dbReference>
<keyword evidence="6" id="KW-1185">Reference proteome</keyword>
<dbReference type="EMBL" id="CP015772">
    <property type="protein sequence ID" value="ANH81510.1"/>
    <property type="molecule type" value="Genomic_DNA"/>
</dbReference>
<evidence type="ECO:0000259" key="4">
    <source>
        <dbReference type="Pfam" id="PF00884"/>
    </source>
</evidence>
<dbReference type="Gene3D" id="3.30.1120.10">
    <property type="match status" value="1"/>
</dbReference>
<feature type="domain" description="Sulfatase N-terminal" evidence="4">
    <location>
        <begin position="25"/>
        <end position="402"/>
    </location>
</feature>
<keyword evidence="3" id="KW-0732">Signal</keyword>
<feature type="signal peptide" evidence="3">
    <location>
        <begin position="1"/>
        <end position="21"/>
    </location>
</feature>
<proteinExistence type="inferred from homology"/>
<dbReference type="STRING" id="1176587.A8C56_11445"/>
<dbReference type="Gene3D" id="3.40.720.10">
    <property type="entry name" value="Alkaline Phosphatase, subunit A"/>
    <property type="match status" value="1"/>
</dbReference>
<accession>A0A1A9I479</accession>
<comment type="similarity">
    <text evidence="1">Belongs to the sulfatase family.</text>
</comment>
<evidence type="ECO:0000256" key="2">
    <source>
        <dbReference type="ARBA" id="ARBA00022801"/>
    </source>
</evidence>
<name>A0A1A9I479_9BACT</name>
<reference evidence="5 6" key="1">
    <citation type="submission" date="2016-05" db="EMBL/GenBank/DDBJ databases">
        <title>Niabella ginsenosidivorans BS26 whole genome sequencing.</title>
        <authorList>
            <person name="Im W.T."/>
            <person name="Siddiqi M.Z."/>
        </authorList>
    </citation>
    <scope>NUCLEOTIDE SEQUENCE [LARGE SCALE GENOMIC DNA]</scope>
    <source>
        <strain evidence="5 6">BS26</strain>
    </source>
</reference>
<dbReference type="RefSeq" id="WP_067755947.1">
    <property type="nucleotide sequence ID" value="NZ_CP015772.1"/>
</dbReference>
<dbReference type="PROSITE" id="PS00149">
    <property type="entry name" value="SULFATASE_2"/>
    <property type="match status" value="1"/>
</dbReference>
<gene>
    <name evidence="5" type="ORF">A8C56_11445</name>
</gene>
<dbReference type="GO" id="GO:0016787">
    <property type="term" value="F:hydrolase activity"/>
    <property type="evidence" value="ECO:0007669"/>
    <property type="project" value="UniProtKB-KW"/>
</dbReference>
<dbReference type="PANTHER" id="PTHR43751">
    <property type="entry name" value="SULFATASE"/>
    <property type="match status" value="1"/>
</dbReference>
<dbReference type="InterPro" id="IPR052701">
    <property type="entry name" value="GAG_Ulvan_Degrading_Sulfatases"/>
</dbReference>
<dbReference type="InterPro" id="IPR024607">
    <property type="entry name" value="Sulfatase_CS"/>
</dbReference>
<dbReference type="AlphaFoldDB" id="A0A1A9I479"/>
<organism evidence="5 6">
    <name type="scientific">Niabella ginsenosidivorans</name>
    <dbReference type="NCBI Taxonomy" id="1176587"/>
    <lineage>
        <taxon>Bacteria</taxon>
        <taxon>Pseudomonadati</taxon>
        <taxon>Bacteroidota</taxon>
        <taxon>Chitinophagia</taxon>
        <taxon>Chitinophagales</taxon>
        <taxon>Chitinophagaceae</taxon>
        <taxon>Niabella</taxon>
    </lineage>
</organism>
<evidence type="ECO:0000256" key="3">
    <source>
        <dbReference type="SAM" id="SignalP"/>
    </source>
</evidence>
<feature type="chain" id="PRO_5008389844" evidence="3">
    <location>
        <begin position="22"/>
        <end position="510"/>
    </location>
</feature>
<dbReference type="InterPro" id="IPR000917">
    <property type="entry name" value="Sulfatase_N"/>
</dbReference>
<keyword evidence="2" id="KW-0378">Hydrolase</keyword>
<dbReference type="Proteomes" id="UP000077667">
    <property type="component" value="Chromosome"/>
</dbReference>
<sequence length="510" mass="56028">MKKKPAGIVLLLCICCLFSRAQQHPNVLILYTDDLGYGDLSCNGATTIATPNVDRLAQEGINFSNAHATASTCTPSRYSLLSGRYAWRKDGTNILPGDANLVIPTDITTLPKVFQQAGYETGVVGKWHLGLGSQSPVDWNKKVTPGPAEVGFDYSFIFPATADRVPTIFMENQLALGLEATDPIAVNYQKPFPGELTGKKHPELLKILNDPNQGHDGHITNGIGRIGFMKGGKRSEWTDEELGYVFNNKALRFIDNSLKKQKPFFLYYAIHNIHVPRMPGTEFKGKSGLGYRGDAILEMDHTVGVIMKGLQERGLLNNTLVIFSSDNGPVLNDGYLDQSEATARSLNYQPGGIYRGGKYSAFEAGTRVPFIIRWPQQVAAGKTSAALFSQVDLMASFAALLHIPLPAKEFTDSRNSLSALLGKSTADREYIIEQPANHALCILKDGWKYMTPSNGRAFMEGVNIETGYSKEDQLYDLKTDPGEKNNVAAKHPERVLQLKTLLKKVRAASE</sequence>
<dbReference type="InterPro" id="IPR017850">
    <property type="entry name" value="Alkaline_phosphatase_core_sf"/>
</dbReference>
<dbReference type="PANTHER" id="PTHR43751:SF6">
    <property type="entry name" value="N-ACETYLGALACTOSAMINE-6-O-SULFATASE"/>
    <property type="match status" value="1"/>
</dbReference>
<dbReference type="KEGG" id="nia:A8C56_11445"/>
<protein>
    <submittedName>
        <fullName evidence="5">Arylsulfatase</fullName>
    </submittedName>
</protein>
<evidence type="ECO:0000256" key="1">
    <source>
        <dbReference type="ARBA" id="ARBA00008779"/>
    </source>
</evidence>